<dbReference type="InterPro" id="IPR018120">
    <property type="entry name" value="Glyco_hydro_1_AS"/>
</dbReference>
<proteinExistence type="inferred from homology"/>
<organism evidence="9 10">
    <name type="scientific">Agreia pratensis</name>
    <dbReference type="NCBI Taxonomy" id="150121"/>
    <lineage>
        <taxon>Bacteria</taxon>
        <taxon>Bacillati</taxon>
        <taxon>Actinomycetota</taxon>
        <taxon>Actinomycetes</taxon>
        <taxon>Micrococcales</taxon>
        <taxon>Microbacteriaceae</taxon>
        <taxon>Agreia</taxon>
    </lineage>
</organism>
<accession>A0A1X7ITZ9</accession>
<evidence type="ECO:0000256" key="5">
    <source>
        <dbReference type="PROSITE-ProRule" id="PRU10055"/>
    </source>
</evidence>
<evidence type="ECO:0000313" key="10">
    <source>
        <dbReference type="Proteomes" id="UP000193244"/>
    </source>
</evidence>
<dbReference type="AlphaFoldDB" id="A0A1X7ITZ9"/>
<protein>
    <recommendedName>
        <fullName evidence="2">beta-glucosidase</fullName>
        <ecNumber evidence="2">3.2.1.21</ecNumber>
    </recommendedName>
</protein>
<dbReference type="InterPro" id="IPR029021">
    <property type="entry name" value="Prot-tyrosine_phosphatase-like"/>
</dbReference>
<name>A0A1X7ITZ9_9MICO</name>
<evidence type="ECO:0000256" key="1">
    <source>
        <dbReference type="ARBA" id="ARBA00010838"/>
    </source>
</evidence>
<dbReference type="RefSeq" id="WP_085483218.1">
    <property type="nucleotide sequence ID" value="NZ_FXAY01000001.1"/>
</dbReference>
<gene>
    <name evidence="9" type="ORF">SAMN06296010_0863</name>
</gene>
<dbReference type="SUPFAM" id="SSF51445">
    <property type="entry name" value="(Trans)glycosidases"/>
    <property type="match status" value="1"/>
</dbReference>
<dbReference type="SUPFAM" id="SSF52799">
    <property type="entry name" value="(Phosphotyrosine protein) phosphatases II"/>
    <property type="match status" value="1"/>
</dbReference>
<evidence type="ECO:0000259" key="8">
    <source>
        <dbReference type="PROSITE" id="PS50056"/>
    </source>
</evidence>
<dbReference type="GO" id="GO:0004721">
    <property type="term" value="F:phosphoprotein phosphatase activity"/>
    <property type="evidence" value="ECO:0007669"/>
    <property type="project" value="InterPro"/>
</dbReference>
<reference evidence="10" key="1">
    <citation type="submission" date="2017-04" db="EMBL/GenBank/DDBJ databases">
        <authorList>
            <person name="Varghese N."/>
            <person name="Submissions S."/>
        </authorList>
    </citation>
    <scope>NUCLEOTIDE SEQUENCE [LARGE SCALE GENOMIC DNA]</scope>
    <source>
        <strain evidence="10">VKM Ac-2510</strain>
    </source>
</reference>
<keyword evidence="4 7" id="KW-0326">Glycosidase</keyword>
<evidence type="ECO:0000256" key="6">
    <source>
        <dbReference type="RuleBase" id="RU003690"/>
    </source>
</evidence>
<keyword evidence="3 7" id="KW-0378">Hydrolase</keyword>
<dbReference type="Proteomes" id="UP000193244">
    <property type="component" value="Unassembled WGS sequence"/>
</dbReference>
<dbReference type="InterPro" id="IPR026893">
    <property type="entry name" value="Tyr/Ser_Pase_IphP-type"/>
</dbReference>
<comment type="similarity">
    <text evidence="1 6">Belongs to the glycosyl hydrolase 1 family.</text>
</comment>
<evidence type="ECO:0000313" key="9">
    <source>
        <dbReference type="EMBL" id="SMG18392.1"/>
    </source>
</evidence>
<keyword evidence="10" id="KW-1185">Reference proteome</keyword>
<dbReference type="Pfam" id="PF13350">
    <property type="entry name" value="Y_phosphatase3"/>
    <property type="match status" value="1"/>
</dbReference>
<evidence type="ECO:0000256" key="4">
    <source>
        <dbReference type="ARBA" id="ARBA00023295"/>
    </source>
</evidence>
<dbReference type="InterPro" id="IPR017853">
    <property type="entry name" value="GH"/>
</dbReference>
<evidence type="ECO:0000256" key="7">
    <source>
        <dbReference type="RuleBase" id="RU004468"/>
    </source>
</evidence>
<dbReference type="Gene3D" id="3.20.20.80">
    <property type="entry name" value="Glycosidases"/>
    <property type="match status" value="1"/>
</dbReference>
<dbReference type="STRING" id="150121.SAMN06296010_0863"/>
<dbReference type="GO" id="GO:0005975">
    <property type="term" value="P:carbohydrate metabolic process"/>
    <property type="evidence" value="ECO:0007669"/>
    <property type="project" value="InterPro"/>
</dbReference>
<feature type="domain" description="Tyrosine specific protein phosphatases" evidence="8">
    <location>
        <begin position="593"/>
        <end position="638"/>
    </location>
</feature>
<dbReference type="OrthoDB" id="1188001at2"/>
<evidence type="ECO:0000256" key="2">
    <source>
        <dbReference type="ARBA" id="ARBA00012744"/>
    </source>
</evidence>
<dbReference type="EMBL" id="FXAY01000001">
    <property type="protein sequence ID" value="SMG18392.1"/>
    <property type="molecule type" value="Genomic_DNA"/>
</dbReference>
<dbReference type="PANTHER" id="PTHR10353">
    <property type="entry name" value="GLYCOSYL HYDROLASE"/>
    <property type="match status" value="1"/>
</dbReference>
<dbReference type="InterPro" id="IPR001360">
    <property type="entry name" value="Glyco_hydro_1"/>
</dbReference>
<dbReference type="PRINTS" id="PR00131">
    <property type="entry name" value="GLHYDRLASE1"/>
</dbReference>
<sequence length="724" mass="77692">MTNTFPDGFIWGTGTSAYQVEGAWNEDGKVPSIWDTAFHTGLRTPDGTSGDRAIDQYHRLDEDLDLLQRLGAGAHRFSVAWPRIVSDATGSVNEAGLDYYERLVDGLLARGIAPALNLYHWDTPQWMEDLGGMMTRDFSEHFGHLAAVVGERLGDRVAQWFTMNEPTHPSLGAYVAGFLPPARREGQAGLASVHNLLLAHGRAILALRSAGVAGDIGTILSMNGASPATSHADDIAAAERAEYFDGRLFLDPMLGRGHLPELLAALGDTVRDGDLDTIAQRMDVLGVNWYSTYSIAAPERAAAHLAELPPRAAMFAGFAPVTAPLGFTIVPAPGLPWGGAHRQLTPGGLRDALDWLTATYPDHPDVVITENGVGYADAPDATGVVNDERRIRYLSWAIQEVADAIAGGARVRGYHAWSSHDNLQYMAGFTQRFGLIHVDPETLVRTPKASFEWYRQVVRSSAVPDAVEQQPVGDHLGIDVRGVHNARGIGGLETMDGRRVLDGLFFRTAGLHGITDDGRRTLTLLGVDTILDLRGTTEVTQSPDAIEGARIMHLPLHEPSDPEAGLFVGAAADESGVSGLGSIYREIVQTRGREITQGLRAITAAQGAVLAHCTAGKDRTGVFVAILLAALGVRDVDIVRTYAESGDLLGTGFRAEVSALMTLSSPDGSPILDADLDDLLVSPSELIEGVLDVIRHDHGTVTEYLRVHGFSPDDLGALRQKLVA</sequence>
<dbReference type="InterPro" id="IPR000387">
    <property type="entry name" value="Tyr_Pase_dom"/>
</dbReference>
<dbReference type="PANTHER" id="PTHR10353:SF36">
    <property type="entry name" value="LP05116P"/>
    <property type="match status" value="1"/>
</dbReference>
<dbReference type="EC" id="3.2.1.21" evidence="2"/>
<dbReference type="PROSITE" id="PS00572">
    <property type="entry name" value="GLYCOSYL_HYDROL_F1_1"/>
    <property type="match status" value="1"/>
</dbReference>
<dbReference type="PROSITE" id="PS50056">
    <property type="entry name" value="TYR_PHOSPHATASE_2"/>
    <property type="match status" value="1"/>
</dbReference>
<evidence type="ECO:0000256" key="3">
    <source>
        <dbReference type="ARBA" id="ARBA00022801"/>
    </source>
</evidence>
<feature type="active site" description="Nucleophile" evidence="5">
    <location>
        <position position="370"/>
    </location>
</feature>
<dbReference type="Pfam" id="PF00232">
    <property type="entry name" value="Glyco_hydro_1"/>
    <property type="match status" value="1"/>
</dbReference>
<dbReference type="InterPro" id="IPR033132">
    <property type="entry name" value="GH_1_N_CS"/>
</dbReference>
<dbReference type="PROSITE" id="PS00653">
    <property type="entry name" value="GLYCOSYL_HYDROL_F1_2"/>
    <property type="match status" value="1"/>
</dbReference>
<dbReference type="GO" id="GO:0008422">
    <property type="term" value="F:beta-glucosidase activity"/>
    <property type="evidence" value="ECO:0007669"/>
    <property type="project" value="UniProtKB-EC"/>
</dbReference>
<dbReference type="Gene3D" id="3.90.190.10">
    <property type="entry name" value="Protein tyrosine phosphatase superfamily"/>
    <property type="match status" value="1"/>
</dbReference>